<dbReference type="InterPro" id="IPR011990">
    <property type="entry name" value="TPR-like_helical_dom_sf"/>
</dbReference>
<accession>A0A6D2KXR2</accession>
<dbReference type="Pfam" id="PF12854">
    <property type="entry name" value="PPR_1"/>
    <property type="match status" value="1"/>
</dbReference>
<feature type="repeat" description="PPR" evidence="3">
    <location>
        <begin position="488"/>
        <end position="522"/>
    </location>
</feature>
<evidence type="ECO:0000313" key="6">
    <source>
        <dbReference type="Proteomes" id="UP000467841"/>
    </source>
</evidence>
<name>A0A6D2KXR2_9BRAS</name>
<dbReference type="Pfam" id="PF13041">
    <property type="entry name" value="PPR_2"/>
    <property type="match status" value="5"/>
</dbReference>
<dbReference type="SUPFAM" id="SSF81901">
    <property type="entry name" value="HCP-like"/>
    <property type="match status" value="1"/>
</dbReference>
<dbReference type="PROSITE" id="PS51375">
    <property type="entry name" value="PPR"/>
    <property type="match status" value="14"/>
</dbReference>
<feature type="repeat" description="PPR" evidence="3">
    <location>
        <begin position="699"/>
        <end position="733"/>
    </location>
</feature>
<feature type="region of interest" description="Disordered" evidence="4">
    <location>
        <begin position="26"/>
        <end position="77"/>
    </location>
</feature>
<feature type="repeat" description="PPR" evidence="3">
    <location>
        <begin position="349"/>
        <end position="383"/>
    </location>
</feature>
<evidence type="ECO:0000256" key="4">
    <source>
        <dbReference type="SAM" id="MobiDB-lite"/>
    </source>
</evidence>
<dbReference type="PANTHER" id="PTHR47447">
    <property type="entry name" value="OS03G0856100 PROTEIN"/>
    <property type="match status" value="1"/>
</dbReference>
<dbReference type="SUPFAM" id="SSF48452">
    <property type="entry name" value="TPR-like"/>
    <property type="match status" value="1"/>
</dbReference>
<feature type="repeat" description="PPR" evidence="3">
    <location>
        <begin position="594"/>
        <end position="628"/>
    </location>
</feature>
<dbReference type="Proteomes" id="UP000467841">
    <property type="component" value="Unassembled WGS sequence"/>
</dbReference>
<organism evidence="5 6">
    <name type="scientific">Microthlaspi erraticum</name>
    <dbReference type="NCBI Taxonomy" id="1685480"/>
    <lineage>
        <taxon>Eukaryota</taxon>
        <taxon>Viridiplantae</taxon>
        <taxon>Streptophyta</taxon>
        <taxon>Embryophyta</taxon>
        <taxon>Tracheophyta</taxon>
        <taxon>Spermatophyta</taxon>
        <taxon>Magnoliopsida</taxon>
        <taxon>eudicotyledons</taxon>
        <taxon>Gunneridae</taxon>
        <taxon>Pentapetalae</taxon>
        <taxon>rosids</taxon>
        <taxon>malvids</taxon>
        <taxon>Brassicales</taxon>
        <taxon>Brassicaceae</taxon>
        <taxon>Coluteocarpeae</taxon>
        <taxon>Microthlaspi</taxon>
    </lineage>
</organism>
<sequence>MTTFLAPTRFRSSLLRYRLINLKPFSSQSQFPNPPNNQSRDTDSNTETISELEFPHLTPKPNHLPLIPSGEPENRSDDVDDARVIEVLLGRKNDPVSALEYCNWVRPSNRICEIGDVFWVLIHILVTSRETYDHASNLLVEFVSINPTLIPTVMVNDLVESAQRFDFELNPRAFNYLLNAYIRNSRTDDAVDCFNLMLDRNVTPFVAYVNKVLSFLLRSDSVDEGKEVYDKMVVIGGVGGDNVTTQLFMRACLRERKPEEAVKIFKRVMSREEEAEPDSEMYSLAVQAACKIPDLAMALGLLRETREKFGVPATQETYTSVIVASVREGNMEEALRVKDEMVEFEIPMSLIAATSLISGYCKGNELGKALDLFDKMEEEGLAPDRVMFTVMIEWFVKKEKMEKAVEVYKRMKSAGVVPSSVLVHTMIQGCLRAWSPEVALEIFDDCFETGLVNGFMCSKILSLLCKRGKVDEARRLLSMMESNGIEAGVVSYNNVMLAHCRAKNMDLARLVFLEMLGKGIEPNGYTYSILIDGFFKNHDEKSAWDVFNQMVASNFEADEVAYNTFVNGLCKVGQTSKAREVLQNLFKEKRCFMSCMSYNTIIDGFFREGEADSAVETYREMSENGVSPNVVTFTSLINGFCKIGRMDLALGMIQEMKSKNLKLDIPAYGALIDGFCKNRDMETADSMFSELLEQGWIPNLTVYNSLISGYRNLGNMKAATDLYKKMVSDGIKCDLFTYTTLIDGLLKDGNLSFASDLYSEVVASGFVPDEVLYVVLVNGLSKKGQFLRASKMLEKKDVTPSVLIYSCVIAGHYREGNLDEAFRLYNEMLEKGLVPDDTIFDILVSGKVEKPPVAAKVSSLASPETRPLIFGRHV</sequence>
<protein>
    <recommendedName>
        <fullName evidence="7">Pentacotripeptide-repeat region of PRORP domain-containing protein</fullName>
    </recommendedName>
</protein>
<proteinExistence type="inferred from homology"/>
<dbReference type="EMBL" id="CACVBM020001496">
    <property type="protein sequence ID" value="CAA7052023.1"/>
    <property type="molecule type" value="Genomic_DNA"/>
</dbReference>
<feature type="repeat" description="PPR" evidence="3">
    <location>
        <begin position="523"/>
        <end position="557"/>
    </location>
</feature>
<feature type="repeat" description="PPR" evidence="3">
    <location>
        <begin position="801"/>
        <end position="835"/>
    </location>
</feature>
<feature type="repeat" description="PPR" evidence="3">
    <location>
        <begin position="453"/>
        <end position="487"/>
    </location>
</feature>
<dbReference type="Gene3D" id="1.25.40.10">
    <property type="entry name" value="Tetratricopeptide repeat domain"/>
    <property type="match status" value="7"/>
</dbReference>
<evidence type="ECO:0000256" key="1">
    <source>
        <dbReference type="ARBA" id="ARBA00007626"/>
    </source>
</evidence>
<feature type="repeat" description="PPR" evidence="3">
    <location>
        <begin position="629"/>
        <end position="663"/>
    </location>
</feature>
<dbReference type="InterPro" id="IPR002885">
    <property type="entry name" value="PPR_rpt"/>
</dbReference>
<dbReference type="AlphaFoldDB" id="A0A6D2KXR2"/>
<evidence type="ECO:0000256" key="3">
    <source>
        <dbReference type="PROSITE-ProRule" id="PRU00708"/>
    </source>
</evidence>
<evidence type="ECO:0008006" key="7">
    <source>
        <dbReference type="Google" id="ProtNLM"/>
    </source>
</evidence>
<dbReference type="Pfam" id="PF01535">
    <property type="entry name" value="PPR"/>
    <property type="match status" value="6"/>
</dbReference>
<keyword evidence="6" id="KW-1185">Reference proteome</keyword>
<keyword evidence="2" id="KW-0677">Repeat</keyword>
<feature type="repeat" description="PPR" evidence="3">
    <location>
        <begin position="664"/>
        <end position="698"/>
    </location>
</feature>
<feature type="compositionally biased region" description="Low complexity" evidence="4">
    <location>
        <begin position="26"/>
        <end position="39"/>
    </location>
</feature>
<dbReference type="NCBIfam" id="TIGR00756">
    <property type="entry name" value="PPR"/>
    <property type="match status" value="14"/>
</dbReference>
<feature type="repeat" description="PPR" evidence="3">
    <location>
        <begin position="170"/>
        <end position="204"/>
    </location>
</feature>
<feature type="repeat" description="PPR" evidence="3">
    <location>
        <begin position="558"/>
        <end position="593"/>
    </location>
</feature>
<feature type="repeat" description="PPR" evidence="3">
    <location>
        <begin position="314"/>
        <end position="348"/>
    </location>
</feature>
<reference evidence="5" key="1">
    <citation type="submission" date="2020-01" db="EMBL/GenBank/DDBJ databases">
        <authorList>
            <person name="Mishra B."/>
        </authorList>
    </citation>
    <scope>NUCLEOTIDE SEQUENCE [LARGE SCALE GENOMIC DNA]</scope>
</reference>
<feature type="repeat" description="PPR" evidence="3">
    <location>
        <begin position="384"/>
        <end position="418"/>
    </location>
</feature>
<comment type="caution">
    <text evidence="5">The sequence shown here is derived from an EMBL/GenBank/DDBJ whole genome shotgun (WGS) entry which is preliminary data.</text>
</comment>
<feature type="repeat" description="PPR" evidence="3">
    <location>
        <begin position="734"/>
        <end position="768"/>
    </location>
</feature>
<gene>
    <name evidence="5" type="ORF">MERR_LOCUS39258</name>
</gene>
<evidence type="ECO:0000256" key="2">
    <source>
        <dbReference type="ARBA" id="ARBA00022737"/>
    </source>
</evidence>
<dbReference type="PANTHER" id="PTHR47447:SF22">
    <property type="entry name" value="TETRATRICOPEPTIDE-LIKE HELICAL DOMAIN SUPERFAMILY"/>
    <property type="match status" value="1"/>
</dbReference>
<dbReference type="OrthoDB" id="185373at2759"/>
<evidence type="ECO:0000313" key="5">
    <source>
        <dbReference type="EMBL" id="CAA7052023.1"/>
    </source>
</evidence>
<comment type="similarity">
    <text evidence="1">Belongs to the PPR family. P subfamily.</text>
</comment>